<feature type="region of interest" description="Disordered" evidence="1">
    <location>
        <begin position="92"/>
        <end position="130"/>
    </location>
</feature>
<gene>
    <name evidence="2" type="ORF">TTEB3V08_LOCUS8113</name>
</gene>
<evidence type="ECO:0000256" key="1">
    <source>
        <dbReference type="SAM" id="MobiDB-lite"/>
    </source>
</evidence>
<evidence type="ECO:0000313" key="2">
    <source>
        <dbReference type="EMBL" id="CAD7460174.1"/>
    </source>
</evidence>
<name>A0A7R9NXT1_9NEOP</name>
<accession>A0A7R9NXT1</accession>
<protein>
    <submittedName>
        <fullName evidence="2">Uncharacterized protein</fullName>
    </submittedName>
</protein>
<dbReference type="AlphaFoldDB" id="A0A7R9NXT1"/>
<organism evidence="2">
    <name type="scientific">Timema tahoe</name>
    <dbReference type="NCBI Taxonomy" id="61484"/>
    <lineage>
        <taxon>Eukaryota</taxon>
        <taxon>Metazoa</taxon>
        <taxon>Ecdysozoa</taxon>
        <taxon>Arthropoda</taxon>
        <taxon>Hexapoda</taxon>
        <taxon>Insecta</taxon>
        <taxon>Pterygota</taxon>
        <taxon>Neoptera</taxon>
        <taxon>Polyneoptera</taxon>
        <taxon>Phasmatodea</taxon>
        <taxon>Timematodea</taxon>
        <taxon>Timematoidea</taxon>
        <taxon>Timematidae</taxon>
        <taxon>Timema</taxon>
    </lineage>
</organism>
<dbReference type="EMBL" id="OE003466">
    <property type="protein sequence ID" value="CAD7460174.1"/>
    <property type="molecule type" value="Genomic_DNA"/>
</dbReference>
<feature type="compositionally biased region" description="Polar residues" evidence="1">
    <location>
        <begin position="99"/>
        <end position="116"/>
    </location>
</feature>
<sequence length="268" mass="30200">MNGHNVAHELLACQKMFDPQSYVAKWKEMGAMASVVLSSSDSPDVDFNDQLRLQELNPINKTPHILCHDSTFDELYALAVVNVIEPCTPEHRGPRQFLGRSSSLPAQNPNGPTYSTAPHKEPRPEIRAPPFCQRHHSSAIKLTASQSPTHFWAAASDLEPTDPQTSPRGRGRALKLKAAQIKKSVRRPYKYTQSYHCNKINRRVEFARVSLHYSSRAEMSHTLMSRSCPTVSSRCRASSRDMNTTLCLASWNTAIGVWLWNKTKKHHS</sequence>
<proteinExistence type="predicted"/>
<reference evidence="2" key="1">
    <citation type="submission" date="2020-11" db="EMBL/GenBank/DDBJ databases">
        <authorList>
            <person name="Tran Van P."/>
        </authorList>
    </citation>
    <scope>NUCLEOTIDE SEQUENCE</scope>
</reference>